<dbReference type="EMBL" id="KN880627">
    <property type="protein sequence ID" value="KIY64605.1"/>
    <property type="molecule type" value="Genomic_DNA"/>
</dbReference>
<organism evidence="1 2">
    <name type="scientific">Cylindrobasidium torrendii FP15055 ss-10</name>
    <dbReference type="NCBI Taxonomy" id="1314674"/>
    <lineage>
        <taxon>Eukaryota</taxon>
        <taxon>Fungi</taxon>
        <taxon>Dikarya</taxon>
        <taxon>Basidiomycota</taxon>
        <taxon>Agaricomycotina</taxon>
        <taxon>Agaricomycetes</taxon>
        <taxon>Agaricomycetidae</taxon>
        <taxon>Agaricales</taxon>
        <taxon>Marasmiineae</taxon>
        <taxon>Physalacriaceae</taxon>
        <taxon>Cylindrobasidium</taxon>
    </lineage>
</organism>
<sequence>MLGRRLAFLGWFRLPLRSLCGFFSSFAGGGVGAGAMPRAWRSSTQLHEKKGNTEQRIRTKWSVAENDGDQMFDVLFVKDTLTVPQT</sequence>
<reference evidence="1 2" key="1">
    <citation type="journal article" date="2015" name="Fungal Genet. Biol.">
        <title>Evolution of novel wood decay mechanisms in Agaricales revealed by the genome sequences of Fistulina hepatica and Cylindrobasidium torrendii.</title>
        <authorList>
            <person name="Floudas D."/>
            <person name="Held B.W."/>
            <person name="Riley R."/>
            <person name="Nagy L.G."/>
            <person name="Koehler G."/>
            <person name="Ransdell A.S."/>
            <person name="Younus H."/>
            <person name="Chow J."/>
            <person name="Chiniquy J."/>
            <person name="Lipzen A."/>
            <person name="Tritt A."/>
            <person name="Sun H."/>
            <person name="Haridas S."/>
            <person name="LaButti K."/>
            <person name="Ohm R.A."/>
            <person name="Kues U."/>
            <person name="Blanchette R.A."/>
            <person name="Grigoriev I.V."/>
            <person name="Minto R.E."/>
            <person name="Hibbett D.S."/>
        </authorList>
    </citation>
    <scope>NUCLEOTIDE SEQUENCE [LARGE SCALE GENOMIC DNA]</scope>
    <source>
        <strain evidence="1 2">FP15055 ss-10</strain>
    </source>
</reference>
<gene>
    <name evidence="1" type="ORF">CYLTODRAFT_89601</name>
</gene>
<name>A0A0D7B332_9AGAR</name>
<dbReference type="AlphaFoldDB" id="A0A0D7B332"/>
<evidence type="ECO:0000313" key="1">
    <source>
        <dbReference type="EMBL" id="KIY64605.1"/>
    </source>
</evidence>
<evidence type="ECO:0000313" key="2">
    <source>
        <dbReference type="Proteomes" id="UP000054007"/>
    </source>
</evidence>
<dbReference type="Proteomes" id="UP000054007">
    <property type="component" value="Unassembled WGS sequence"/>
</dbReference>
<protein>
    <submittedName>
        <fullName evidence="1">Uncharacterized protein</fullName>
    </submittedName>
</protein>
<proteinExistence type="predicted"/>
<keyword evidence="2" id="KW-1185">Reference proteome</keyword>
<accession>A0A0D7B332</accession>